<evidence type="ECO:0000256" key="6">
    <source>
        <dbReference type="ARBA" id="ARBA00023002"/>
    </source>
</evidence>
<dbReference type="InterPro" id="IPR022664">
    <property type="entry name" value="DapB_N_CS"/>
</dbReference>
<feature type="active site" description="Proton donor" evidence="9">
    <location>
        <position position="134"/>
    </location>
</feature>
<evidence type="ECO:0000313" key="13">
    <source>
        <dbReference type="EMBL" id="OQO70460.1"/>
    </source>
</evidence>
<evidence type="ECO:0000256" key="1">
    <source>
        <dbReference type="ARBA" id="ARBA00006642"/>
    </source>
</evidence>
<keyword evidence="6 9" id="KW-0560">Oxidoreductase</keyword>
<sequence length="235" mass="26142">MKIGVIGNGKMGQKIQEIIGNYGHEAVLLETSLRRAATVAFPEKVEALLDFSHPNNLEKILSYSIQHQLPIVIGTTGYSETQLQTIQKAGQTIPILYGTNFSLGILVMNKLVKQAAKTLENWEIELIEKHHDQKKDAPSGTAKTLIASLQEARNLTPVFQWEDQPRTTDKIGVHSIRAGSIPGEHEVLFATTNEVLSIKHESFSNQIFADGAIKAILWLKDQSVGFYHLEDMMNI</sequence>
<accession>A0A1V8YTU6</accession>
<dbReference type="RefSeq" id="WP_081183192.1">
    <property type="nucleotide sequence ID" value="NZ_MJEA01000004.1"/>
</dbReference>
<evidence type="ECO:0000256" key="5">
    <source>
        <dbReference type="ARBA" id="ARBA00022915"/>
    </source>
</evidence>
<proteinExistence type="inferred from homology"/>
<evidence type="ECO:0000256" key="3">
    <source>
        <dbReference type="ARBA" id="ARBA00022605"/>
    </source>
</evidence>
<evidence type="ECO:0000256" key="2">
    <source>
        <dbReference type="ARBA" id="ARBA00022490"/>
    </source>
</evidence>
<feature type="domain" description="Dihydrodipicolinate reductase N-terminal" evidence="11">
    <location>
        <begin position="1"/>
        <end position="101"/>
    </location>
</feature>
<comment type="subcellular location">
    <subcellularLocation>
        <location evidence="9">Cytoplasm</location>
    </subcellularLocation>
</comment>
<dbReference type="UniPathway" id="UPA00034">
    <property type="reaction ID" value="UER00018"/>
</dbReference>
<keyword evidence="2 9" id="KW-0963">Cytoplasm</keyword>
<evidence type="ECO:0000259" key="12">
    <source>
        <dbReference type="Pfam" id="PF05173"/>
    </source>
</evidence>
<dbReference type="GO" id="GO:0009089">
    <property type="term" value="P:lysine biosynthetic process via diaminopimelate"/>
    <property type="evidence" value="ECO:0007669"/>
    <property type="project" value="UniProtKB-UniRule"/>
</dbReference>
<dbReference type="GO" id="GO:0019877">
    <property type="term" value="P:diaminopimelate biosynthetic process"/>
    <property type="evidence" value="ECO:0007669"/>
    <property type="project" value="UniProtKB-UniRule"/>
</dbReference>
<gene>
    <name evidence="9" type="primary">dapB</name>
    <name evidence="13" type="ORF">BH747_05395</name>
</gene>
<evidence type="ECO:0000256" key="7">
    <source>
        <dbReference type="ARBA" id="ARBA00023027"/>
    </source>
</evidence>
<dbReference type="Pfam" id="PF01113">
    <property type="entry name" value="DapB_N"/>
    <property type="match status" value="1"/>
</dbReference>
<evidence type="ECO:0000313" key="14">
    <source>
        <dbReference type="Proteomes" id="UP000192477"/>
    </source>
</evidence>
<dbReference type="CDD" id="cd02274">
    <property type="entry name" value="DHDPR_N"/>
    <property type="match status" value="1"/>
</dbReference>
<evidence type="ECO:0000256" key="9">
    <source>
        <dbReference type="HAMAP-Rule" id="MF_00102"/>
    </source>
</evidence>
<dbReference type="SUPFAM" id="SSF51735">
    <property type="entry name" value="NAD(P)-binding Rossmann-fold domains"/>
    <property type="match status" value="1"/>
</dbReference>
<dbReference type="OrthoDB" id="9790352at2"/>
<feature type="binding site" evidence="9">
    <location>
        <position position="43"/>
    </location>
    <ligand>
        <name>NAD(+)</name>
        <dbReference type="ChEBI" id="CHEBI:57540"/>
    </ligand>
</feature>
<dbReference type="InterPro" id="IPR022663">
    <property type="entry name" value="DapB_C"/>
</dbReference>
<evidence type="ECO:0000256" key="4">
    <source>
        <dbReference type="ARBA" id="ARBA00022857"/>
    </source>
</evidence>
<keyword evidence="3 9" id="KW-0028">Amino-acid biosynthesis</keyword>
<dbReference type="SUPFAM" id="SSF55347">
    <property type="entry name" value="Glyceraldehyde-3-phosphate dehydrogenase-like, C-terminal domain"/>
    <property type="match status" value="1"/>
</dbReference>
<dbReference type="GO" id="GO:0050661">
    <property type="term" value="F:NADP binding"/>
    <property type="evidence" value="ECO:0007669"/>
    <property type="project" value="UniProtKB-UniRule"/>
</dbReference>
<comment type="caution">
    <text evidence="13">The sequence shown here is derived from an EMBL/GenBank/DDBJ whole genome shotgun (WGS) entry which is preliminary data.</text>
</comment>
<feature type="binding site" evidence="9">
    <location>
        <position position="44"/>
    </location>
    <ligand>
        <name>NADP(+)</name>
        <dbReference type="ChEBI" id="CHEBI:58349"/>
    </ligand>
</feature>
<dbReference type="EC" id="1.17.1.8" evidence="9 10"/>
<dbReference type="EMBL" id="MJEA01000004">
    <property type="protein sequence ID" value="OQO70460.1"/>
    <property type="molecule type" value="Genomic_DNA"/>
</dbReference>
<dbReference type="PANTHER" id="PTHR20836">
    <property type="entry name" value="DIHYDRODIPICOLINATE REDUCTASE"/>
    <property type="match status" value="1"/>
</dbReference>
<dbReference type="GO" id="GO:0005829">
    <property type="term" value="C:cytosol"/>
    <property type="evidence" value="ECO:0007669"/>
    <property type="project" value="TreeGrafter"/>
</dbReference>
<dbReference type="Gene3D" id="3.30.360.10">
    <property type="entry name" value="Dihydrodipicolinate Reductase, domain 2"/>
    <property type="match status" value="1"/>
</dbReference>
<dbReference type="InterPro" id="IPR000846">
    <property type="entry name" value="DapB_N"/>
</dbReference>
<comment type="subunit">
    <text evidence="9">Homotetramer.</text>
</comment>
<dbReference type="AlphaFoldDB" id="A0A1V8YTU6"/>
<dbReference type="GO" id="GO:0008839">
    <property type="term" value="F:4-hydroxy-tetrahydrodipicolinate reductase"/>
    <property type="evidence" value="ECO:0007669"/>
    <property type="project" value="UniProtKB-UniRule"/>
</dbReference>
<reference evidence="13 14" key="1">
    <citation type="journal article" date="2017" name="BMC Microbiol.">
        <title>Comparative genomics of Enterococcus spp. isolated from bovine feces.</title>
        <authorList>
            <person name="Beukers A.G."/>
            <person name="Zaheer R."/>
            <person name="Goji N."/>
            <person name="Amoako K.K."/>
            <person name="Chaves A.V."/>
            <person name="Ward M.P."/>
            <person name="McAllister T.A."/>
        </authorList>
    </citation>
    <scope>NUCLEOTIDE SEQUENCE [LARGE SCALE GENOMIC DNA]</scope>
    <source>
        <strain evidence="13 14">F1129D 143</strain>
    </source>
</reference>
<dbReference type="GO" id="GO:0051287">
    <property type="term" value="F:NAD binding"/>
    <property type="evidence" value="ECO:0007669"/>
    <property type="project" value="UniProtKB-UniRule"/>
</dbReference>
<evidence type="ECO:0000259" key="11">
    <source>
        <dbReference type="Pfam" id="PF01113"/>
    </source>
</evidence>
<comment type="caution">
    <text evidence="9">Lacks conserved residue(s) required for the propagation of feature annotation.</text>
</comment>
<keyword evidence="4 9" id="KW-0521">NADP</keyword>
<name>A0A1V8YTU6_9ENTE</name>
<dbReference type="Proteomes" id="UP000192477">
    <property type="component" value="Unassembled WGS sequence"/>
</dbReference>
<feature type="binding site" evidence="9">
    <location>
        <begin position="98"/>
        <end position="101"/>
    </location>
    <ligand>
        <name>NAD(+)</name>
        <dbReference type="ChEBI" id="CHEBI:57540"/>
    </ligand>
</feature>
<comment type="function">
    <text evidence="9">Catalyzes the conversion of 4-hydroxy-tetrahydrodipicolinate (HTPA) to tetrahydrodipicolinate.</text>
</comment>
<comment type="similarity">
    <text evidence="1 9">Belongs to the DapB family.</text>
</comment>
<feature type="binding site" evidence="9">
    <location>
        <begin position="140"/>
        <end position="141"/>
    </location>
    <ligand>
        <name>(S)-2,3,4,5-tetrahydrodipicolinate</name>
        <dbReference type="ChEBI" id="CHEBI:16845"/>
    </ligand>
</feature>
<dbReference type="Gene3D" id="3.40.50.720">
    <property type="entry name" value="NAD(P)-binding Rossmann-like Domain"/>
    <property type="match status" value="1"/>
</dbReference>
<comment type="pathway">
    <text evidence="9">Amino-acid biosynthesis; L-lysine biosynthesis via DAP pathway; (S)-tetrahydrodipicolinate from L-aspartate: step 4/4.</text>
</comment>
<dbReference type="STRING" id="112904.BH747_05395"/>
<keyword evidence="7 9" id="KW-0520">NAD</keyword>
<keyword evidence="8 9" id="KW-0457">Lysine biosynthesis</keyword>
<dbReference type="PROSITE" id="PS01298">
    <property type="entry name" value="DAPB"/>
    <property type="match status" value="1"/>
</dbReference>
<dbReference type="Pfam" id="PF05173">
    <property type="entry name" value="DapB_C"/>
    <property type="match status" value="1"/>
</dbReference>
<dbReference type="PANTHER" id="PTHR20836:SF7">
    <property type="entry name" value="4-HYDROXY-TETRAHYDRODIPICOLINATE REDUCTASE"/>
    <property type="match status" value="1"/>
</dbReference>
<keyword evidence="5 9" id="KW-0220">Diaminopimelate biosynthesis</keyword>
<organism evidence="13 14">
    <name type="scientific">Enterococcus villorum</name>
    <dbReference type="NCBI Taxonomy" id="112904"/>
    <lineage>
        <taxon>Bacteria</taxon>
        <taxon>Bacillati</taxon>
        <taxon>Bacillota</taxon>
        <taxon>Bacilli</taxon>
        <taxon>Lactobacillales</taxon>
        <taxon>Enterococcaceae</taxon>
        <taxon>Enterococcus</taxon>
    </lineage>
</organism>
<evidence type="ECO:0000256" key="8">
    <source>
        <dbReference type="ARBA" id="ARBA00023154"/>
    </source>
</evidence>
<dbReference type="HAMAP" id="MF_00102">
    <property type="entry name" value="DapB"/>
    <property type="match status" value="1"/>
</dbReference>
<feature type="binding site" evidence="9">
    <location>
        <begin position="74"/>
        <end position="76"/>
    </location>
    <ligand>
        <name>NAD(+)</name>
        <dbReference type="ChEBI" id="CHEBI:57540"/>
    </ligand>
</feature>
<comment type="caution">
    <text evidence="9">Was originally thought to be a dihydrodipicolinate reductase (DHDPR), catalyzing the conversion of dihydrodipicolinate to tetrahydrodipicolinate. However, it was shown in E.coli that the substrate of the enzymatic reaction is not dihydrodipicolinate (DHDP) but in fact (2S,4S)-4-hydroxy-2,3,4,5-tetrahydrodipicolinic acid (HTPA), the product released by the DapA-catalyzed reaction.</text>
</comment>
<feature type="active site" description="Proton donor/acceptor" evidence="9">
    <location>
        <position position="130"/>
    </location>
</feature>
<protein>
    <recommendedName>
        <fullName evidence="9 10">4-hydroxy-tetrahydrodipicolinate reductase</fullName>
        <shortName evidence="9">HTPA reductase</shortName>
        <ecNumber evidence="9 10">1.17.1.8</ecNumber>
    </recommendedName>
</protein>
<dbReference type="FunFam" id="3.30.360.10:FF:000009">
    <property type="entry name" value="4-hydroxy-tetrahydrodipicolinate reductase"/>
    <property type="match status" value="1"/>
</dbReference>
<evidence type="ECO:0000256" key="10">
    <source>
        <dbReference type="NCBIfam" id="TIGR00036"/>
    </source>
</evidence>
<feature type="domain" description="Dihydrodipicolinate reductase C-terminal" evidence="12">
    <location>
        <begin position="104"/>
        <end position="233"/>
    </location>
</feature>
<comment type="catalytic activity">
    <reaction evidence="9">
        <text>(S)-2,3,4,5-tetrahydrodipicolinate + NADP(+) + H2O = (2S,4S)-4-hydroxy-2,3,4,5-tetrahydrodipicolinate + NADPH + H(+)</text>
        <dbReference type="Rhea" id="RHEA:35331"/>
        <dbReference type="ChEBI" id="CHEBI:15377"/>
        <dbReference type="ChEBI" id="CHEBI:15378"/>
        <dbReference type="ChEBI" id="CHEBI:16845"/>
        <dbReference type="ChEBI" id="CHEBI:57783"/>
        <dbReference type="ChEBI" id="CHEBI:58349"/>
        <dbReference type="ChEBI" id="CHEBI:67139"/>
        <dbReference type="EC" id="1.17.1.8"/>
    </reaction>
</comment>
<dbReference type="NCBIfam" id="TIGR00036">
    <property type="entry name" value="dapB"/>
    <property type="match status" value="1"/>
</dbReference>
<dbReference type="InterPro" id="IPR023940">
    <property type="entry name" value="DHDPR_bac"/>
</dbReference>
<dbReference type="PIRSF" id="PIRSF000161">
    <property type="entry name" value="DHPR"/>
    <property type="match status" value="1"/>
</dbReference>
<feature type="binding site" evidence="9">
    <location>
        <position position="131"/>
    </location>
    <ligand>
        <name>(S)-2,3,4,5-tetrahydrodipicolinate</name>
        <dbReference type="ChEBI" id="CHEBI:16845"/>
    </ligand>
</feature>
<dbReference type="GO" id="GO:0016726">
    <property type="term" value="F:oxidoreductase activity, acting on CH or CH2 groups, NAD or NADP as acceptor"/>
    <property type="evidence" value="ECO:0007669"/>
    <property type="project" value="UniProtKB-UniRule"/>
</dbReference>
<dbReference type="InterPro" id="IPR036291">
    <property type="entry name" value="NAD(P)-bd_dom_sf"/>
</dbReference>
<comment type="catalytic activity">
    <reaction evidence="9">
        <text>(S)-2,3,4,5-tetrahydrodipicolinate + NAD(+) + H2O = (2S,4S)-4-hydroxy-2,3,4,5-tetrahydrodipicolinate + NADH + H(+)</text>
        <dbReference type="Rhea" id="RHEA:35323"/>
        <dbReference type="ChEBI" id="CHEBI:15377"/>
        <dbReference type="ChEBI" id="CHEBI:15378"/>
        <dbReference type="ChEBI" id="CHEBI:16845"/>
        <dbReference type="ChEBI" id="CHEBI:57540"/>
        <dbReference type="ChEBI" id="CHEBI:57945"/>
        <dbReference type="ChEBI" id="CHEBI:67139"/>
        <dbReference type="EC" id="1.17.1.8"/>
    </reaction>
</comment>